<sequence>MNFIKKNIFVLVFLFVVGVGGVFALNTYLTGFQINNGNTTIDTFSYDTVAVSAGEKYRIVNSTSNSYFLPTKTLEEWESFKNNKPSGVTVQFLKTYSAPKYSGYRVLNNVASATRYCTTQGYTGLVSNSAANLGAITYYYSYVSPS</sequence>
<proteinExistence type="predicted"/>
<dbReference type="EMBL" id="ADZX01000808">
    <property type="protein sequence ID" value="EFK95317.1"/>
    <property type="molecule type" value="Genomic_DNA"/>
</dbReference>
<organism evidence="1">
    <name type="scientific">sediment metagenome</name>
    <dbReference type="NCBI Taxonomy" id="749907"/>
    <lineage>
        <taxon>unclassified sequences</taxon>
        <taxon>metagenomes</taxon>
        <taxon>ecological metagenomes</taxon>
    </lineage>
</organism>
<reference evidence="1" key="2">
    <citation type="journal article" date="2011" name="Microb. Ecol.">
        <title>Taxonomic and Functional Metagenomic Profiling of the Microbial Community in the Anoxic Sediment of a Sub-saline Shallow Lake (Laguna de Carrizo, Central Spain).</title>
        <authorList>
            <person name="Ferrer M."/>
            <person name="Guazzaroni M.E."/>
            <person name="Richter M."/>
            <person name="Garcia-Salamanca A."/>
            <person name="Yarza P."/>
            <person name="Suarez-Suarez A."/>
            <person name="Solano J."/>
            <person name="Alcaide M."/>
            <person name="van Dillewijn P."/>
            <person name="Molina-Henares M.A."/>
            <person name="Lopez-Cortes N."/>
            <person name="Al-Ramahi Y."/>
            <person name="Guerrero C."/>
            <person name="Acosta A."/>
            <person name="de Eugenio L.I."/>
            <person name="Martinez V."/>
            <person name="Marques S."/>
            <person name="Rojo F."/>
            <person name="Santero E."/>
            <person name="Genilloud O."/>
            <person name="Perez-Perez J."/>
            <person name="Rossello-Mora R."/>
            <person name="Ramos J.L."/>
        </authorList>
    </citation>
    <scope>NUCLEOTIDE SEQUENCE</scope>
</reference>
<name>D9PM87_9ZZZZ</name>
<dbReference type="AlphaFoldDB" id="D9PM87"/>
<comment type="caution">
    <text evidence="1">The sequence shown here is derived from an EMBL/GenBank/DDBJ whole genome shotgun (WGS) entry which is preliminary data.</text>
</comment>
<protein>
    <submittedName>
        <fullName evidence="1">Uncharacterized protein</fullName>
    </submittedName>
</protein>
<reference evidence="1" key="1">
    <citation type="submission" date="2010-07" db="EMBL/GenBank/DDBJ databases">
        <authorList>
            <consortium name="CONSOLIDER consortium CSD2007-00005"/>
            <person name="Guazzaroni M.-E."/>
            <person name="Richter M."/>
            <person name="Garcia-Salamanca A."/>
            <person name="Yarza P."/>
            <person name="Ferrer M."/>
        </authorList>
    </citation>
    <scope>NUCLEOTIDE SEQUENCE</scope>
</reference>
<evidence type="ECO:0000313" key="1">
    <source>
        <dbReference type="EMBL" id="EFK95317.1"/>
    </source>
</evidence>
<accession>D9PM87</accession>
<gene>
    <name evidence="1" type="ORF">LDC_2665</name>
</gene>